<proteinExistence type="predicted"/>
<evidence type="ECO:0000313" key="1">
    <source>
        <dbReference type="EMBL" id="MCW1915259.1"/>
    </source>
</evidence>
<name>A0ABT3G5X6_9BACT</name>
<evidence type="ECO:0000313" key="2">
    <source>
        <dbReference type="Proteomes" id="UP001165653"/>
    </source>
</evidence>
<protein>
    <submittedName>
        <fullName evidence="1">Uncharacterized protein</fullName>
    </submittedName>
</protein>
<reference evidence="1" key="1">
    <citation type="submission" date="2022-10" db="EMBL/GenBank/DDBJ databases">
        <title>Luteolibacter sp. GHJ8, whole genome shotgun sequencing project.</title>
        <authorList>
            <person name="Zhao G."/>
            <person name="Shen L."/>
        </authorList>
    </citation>
    <scope>NUCLEOTIDE SEQUENCE</scope>
    <source>
        <strain evidence="1">GHJ8</strain>
    </source>
</reference>
<dbReference type="PROSITE" id="PS51257">
    <property type="entry name" value="PROKAR_LIPOPROTEIN"/>
    <property type="match status" value="1"/>
</dbReference>
<sequence length="121" mass="13368">MKMPVLCFLSVMMLASCGKEGELPDEKKVAMERLVESQSGPRYFQAVEGKAVPDEQGEVWIDVGEAREQVERIVRERKGNQAMKERIYKLIDEAATPHPSRAVGGERASLAKLNVALDAAP</sequence>
<dbReference type="Proteomes" id="UP001165653">
    <property type="component" value="Unassembled WGS sequence"/>
</dbReference>
<dbReference type="EMBL" id="JAPDDR010000008">
    <property type="protein sequence ID" value="MCW1915259.1"/>
    <property type="molecule type" value="Genomic_DNA"/>
</dbReference>
<keyword evidence="2" id="KW-1185">Reference proteome</keyword>
<comment type="caution">
    <text evidence="1">The sequence shown here is derived from an EMBL/GenBank/DDBJ whole genome shotgun (WGS) entry which is preliminary data.</text>
</comment>
<dbReference type="RefSeq" id="WP_264514801.1">
    <property type="nucleotide sequence ID" value="NZ_JAPDDR010000008.1"/>
</dbReference>
<gene>
    <name evidence="1" type="ORF">OJ996_16855</name>
</gene>
<accession>A0ABT3G5X6</accession>
<organism evidence="1 2">
    <name type="scientific">Luteolibacter rhizosphaerae</name>
    <dbReference type="NCBI Taxonomy" id="2989719"/>
    <lineage>
        <taxon>Bacteria</taxon>
        <taxon>Pseudomonadati</taxon>
        <taxon>Verrucomicrobiota</taxon>
        <taxon>Verrucomicrobiia</taxon>
        <taxon>Verrucomicrobiales</taxon>
        <taxon>Verrucomicrobiaceae</taxon>
        <taxon>Luteolibacter</taxon>
    </lineage>
</organism>